<feature type="transmembrane region" description="Helical" evidence="8">
    <location>
        <begin position="80"/>
        <end position="98"/>
    </location>
</feature>
<proteinExistence type="inferred from homology"/>
<keyword evidence="3" id="KW-0813">Transport</keyword>
<reference evidence="9 10" key="1">
    <citation type="submission" date="2021-03" db="EMBL/GenBank/DDBJ databases">
        <title>Sequencing the genomes of 1000 actinobacteria strains.</title>
        <authorList>
            <person name="Klenk H.-P."/>
        </authorList>
    </citation>
    <scope>NUCLEOTIDE SEQUENCE [LARGE SCALE GENOMIC DNA]</scope>
    <source>
        <strain evidence="9 10">DSM 12936</strain>
    </source>
</reference>
<feature type="transmembrane region" description="Helical" evidence="8">
    <location>
        <begin position="319"/>
        <end position="340"/>
    </location>
</feature>
<keyword evidence="10" id="KW-1185">Reference proteome</keyword>
<name>A0ABS4ZAQ1_9ACTN</name>
<protein>
    <submittedName>
        <fullName evidence="9">PurR-regulated permease PerM</fullName>
    </submittedName>
</protein>
<dbReference type="Proteomes" id="UP000758168">
    <property type="component" value="Unassembled WGS sequence"/>
</dbReference>
<feature type="transmembrane region" description="Helical" evidence="8">
    <location>
        <begin position="56"/>
        <end position="74"/>
    </location>
</feature>
<organism evidence="9 10">
    <name type="scientific">Microlunatus capsulatus</name>
    <dbReference type="NCBI Taxonomy" id="99117"/>
    <lineage>
        <taxon>Bacteria</taxon>
        <taxon>Bacillati</taxon>
        <taxon>Actinomycetota</taxon>
        <taxon>Actinomycetes</taxon>
        <taxon>Propionibacteriales</taxon>
        <taxon>Propionibacteriaceae</taxon>
        <taxon>Microlunatus</taxon>
    </lineage>
</organism>
<keyword evidence="6 8" id="KW-1133">Transmembrane helix</keyword>
<keyword evidence="5 8" id="KW-0812">Transmembrane</keyword>
<gene>
    <name evidence="9" type="ORF">JOF54_003056</name>
</gene>
<dbReference type="Pfam" id="PF01594">
    <property type="entry name" value="AI-2E_transport"/>
    <property type="match status" value="1"/>
</dbReference>
<evidence type="ECO:0000256" key="1">
    <source>
        <dbReference type="ARBA" id="ARBA00004651"/>
    </source>
</evidence>
<feature type="transmembrane region" description="Helical" evidence="8">
    <location>
        <begin position="352"/>
        <end position="378"/>
    </location>
</feature>
<comment type="similarity">
    <text evidence="2">Belongs to the autoinducer-2 exporter (AI-2E) (TC 2.A.86) family.</text>
</comment>
<dbReference type="InterPro" id="IPR002549">
    <property type="entry name" value="AI-2E-like"/>
</dbReference>
<evidence type="ECO:0000256" key="4">
    <source>
        <dbReference type="ARBA" id="ARBA00022475"/>
    </source>
</evidence>
<comment type="caution">
    <text evidence="9">The sequence shown here is derived from an EMBL/GenBank/DDBJ whole genome shotgun (WGS) entry which is preliminary data.</text>
</comment>
<evidence type="ECO:0000256" key="8">
    <source>
        <dbReference type="SAM" id="Phobius"/>
    </source>
</evidence>
<evidence type="ECO:0000256" key="2">
    <source>
        <dbReference type="ARBA" id="ARBA00009773"/>
    </source>
</evidence>
<evidence type="ECO:0000256" key="7">
    <source>
        <dbReference type="ARBA" id="ARBA00023136"/>
    </source>
</evidence>
<evidence type="ECO:0000256" key="6">
    <source>
        <dbReference type="ARBA" id="ARBA00022989"/>
    </source>
</evidence>
<dbReference type="PANTHER" id="PTHR21716:SF53">
    <property type="entry name" value="PERMEASE PERM-RELATED"/>
    <property type="match status" value="1"/>
</dbReference>
<comment type="subcellular location">
    <subcellularLocation>
        <location evidence="1">Cell membrane</location>
        <topology evidence="1">Multi-pass membrane protein</topology>
    </subcellularLocation>
</comment>
<feature type="transmembrane region" description="Helical" evidence="8">
    <location>
        <begin position="283"/>
        <end position="312"/>
    </location>
</feature>
<keyword evidence="4" id="KW-1003">Cell membrane</keyword>
<feature type="transmembrane region" description="Helical" evidence="8">
    <location>
        <begin position="253"/>
        <end position="277"/>
    </location>
</feature>
<keyword evidence="7 8" id="KW-0472">Membrane</keyword>
<evidence type="ECO:0000313" key="10">
    <source>
        <dbReference type="Proteomes" id="UP000758168"/>
    </source>
</evidence>
<feature type="transmembrane region" description="Helical" evidence="8">
    <location>
        <begin position="110"/>
        <end position="135"/>
    </location>
</feature>
<dbReference type="EMBL" id="JAGIOB010000001">
    <property type="protein sequence ID" value="MBP2418134.1"/>
    <property type="molecule type" value="Genomic_DNA"/>
</dbReference>
<accession>A0ABS4ZAQ1</accession>
<evidence type="ECO:0000256" key="3">
    <source>
        <dbReference type="ARBA" id="ARBA00022448"/>
    </source>
</evidence>
<sequence>MGRMNRVVDAVFGRRPLPAVEPAPPVVEPAQAEVATTTTADFDRAVPRGLQVAASWAWRLIVVGALVYFLSRVAGYLSEVVIPVAIAILLTALLAPVARRLRRWGVPGGLATAITVLGGIAVIAGGLTLIVNSIVNQASELSTQVVAGFNSVVAYLERSPLGLSSDFFQYDQLVTRLQSFLSDSQGAIATYAAEIGAQVGHFLAGLAIALFSLIFFLHDGRGIWTFLLRFFPAQTRDRVDQASVRGWHALSHYVRATVIVALVDGIGILIGALALGLPVAPALAALVFLGAFIPIIGAFVSGFAAVAVALVAVGWVKALIMLGIIIAVMQVEGHILQPFILGRAVKLHPLAVVLAIAAGLVVAGIVGALLVVPMLAFVKTFVEYLNGTHEPQLARALRWPAGQRRG</sequence>
<evidence type="ECO:0000313" key="9">
    <source>
        <dbReference type="EMBL" id="MBP2418134.1"/>
    </source>
</evidence>
<dbReference type="PANTHER" id="PTHR21716">
    <property type="entry name" value="TRANSMEMBRANE PROTEIN"/>
    <property type="match status" value="1"/>
</dbReference>
<feature type="transmembrane region" description="Helical" evidence="8">
    <location>
        <begin position="199"/>
        <end position="217"/>
    </location>
</feature>
<evidence type="ECO:0000256" key="5">
    <source>
        <dbReference type="ARBA" id="ARBA00022692"/>
    </source>
</evidence>